<dbReference type="AlphaFoldDB" id="A0A5J5E5G9"/>
<dbReference type="SMART" id="SM00354">
    <property type="entry name" value="HTH_LACI"/>
    <property type="match status" value="1"/>
</dbReference>
<dbReference type="CDD" id="cd06267">
    <property type="entry name" value="PBP1_LacI_sugar_binding-like"/>
    <property type="match status" value="1"/>
</dbReference>
<dbReference type="Pfam" id="PF00356">
    <property type="entry name" value="LacI"/>
    <property type="match status" value="1"/>
</dbReference>
<keyword evidence="3" id="KW-0804">Transcription</keyword>
<dbReference type="InterPro" id="IPR046335">
    <property type="entry name" value="LacI/GalR-like_sensor"/>
</dbReference>
<dbReference type="CDD" id="cd01392">
    <property type="entry name" value="HTH_LacI"/>
    <property type="match status" value="1"/>
</dbReference>
<feature type="domain" description="HTH lacI-type" evidence="4">
    <location>
        <begin position="6"/>
        <end position="60"/>
    </location>
</feature>
<dbReference type="Gene3D" id="1.10.260.40">
    <property type="entry name" value="lambda repressor-like DNA-binding domains"/>
    <property type="match status" value="1"/>
</dbReference>
<evidence type="ECO:0000259" key="4">
    <source>
        <dbReference type="PROSITE" id="PS50932"/>
    </source>
</evidence>
<dbReference type="EMBL" id="RZOA01000003">
    <property type="protein sequence ID" value="KAA8824273.1"/>
    <property type="molecule type" value="Genomic_DNA"/>
</dbReference>
<dbReference type="InterPro" id="IPR010982">
    <property type="entry name" value="Lambda_DNA-bd_dom_sf"/>
</dbReference>
<comment type="caution">
    <text evidence="6">The sequence shown here is derived from an EMBL/GenBank/DDBJ whole genome shotgun (WGS) entry which is preliminary data.</text>
</comment>
<evidence type="ECO:0000256" key="3">
    <source>
        <dbReference type="ARBA" id="ARBA00023163"/>
    </source>
</evidence>
<evidence type="ECO:0000313" key="5">
    <source>
        <dbReference type="EMBL" id="KAA8821328.1"/>
    </source>
</evidence>
<keyword evidence="8" id="KW-1185">Reference proteome</keyword>
<name>A0A5J5E5G9_9BIFI</name>
<accession>A0A5J5E5G9</accession>
<dbReference type="SUPFAM" id="SSF53822">
    <property type="entry name" value="Periplasmic binding protein-like I"/>
    <property type="match status" value="1"/>
</dbReference>
<dbReference type="PROSITE" id="PS00356">
    <property type="entry name" value="HTH_LACI_1"/>
    <property type="match status" value="1"/>
</dbReference>
<evidence type="ECO:0000256" key="2">
    <source>
        <dbReference type="ARBA" id="ARBA00023125"/>
    </source>
</evidence>
<protein>
    <submittedName>
        <fullName evidence="6">LacI family transcriptional regulator</fullName>
    </submittedName>
</protein>
<dbReference type="SUPFAM" id="SSF47413">
    <property type="entry name" value="lambda repressor-like DNA-binding domains"/>
    <property type="match status" value="1"/>
</dbReference>
<dbReference type="Proteomes" id="UP000345527">
    <property type="component" value="Unassembled WGS sequence"/>
</dbReference>
<dbReference type="InterPro" id="IPR028082">
    <property type="entry name" value="Peripla_BP_I"/>
</dbReference>
<organism evidence="6 7">
    <name type="scientific">Bifidobacterium vespertilionis</name>
    <dbReference type="NCBI Taxonomy" id="2562524"/>
    <lineage>
        <taxon>Bacteria</taxon>
        <taxon>Bacillati</taxon>
        <taxon>Actinomycetota</taxon>
        <taxon>Actinomycetes</taxon>
        <taxon>Bifidobacteriales</taxon>
        <taxon>Bifidobacteriaceae</taxon>
        <taxon>Bifidobacterium</taxon>
    </lineage>
</organism>
<keyword evidence="2" id="KW-0238">DNA-binding</keyword>
<dbReference type="Proteomes" id="UP000374630">
    <property type="component" value="Unassembled WGS sequence"/>
</dbReference>
<dbReference type="EMBL" id="RZNZ01000004">
    <property type="protein sequence ID" value="KAA8821328.1"/>
    <property type="molecule type" value="Genomic_DNA"/>
</dbReference>
<evidence type="ECO:0000256" key="1">
    <source>
        <dbReference type="ARBA" id="ARBA00023015"/>
    </source>
</evidence>
<dbReference type="PANTHER" id="PTHR30146:SF109">
    <property type="entry name" value="HTH-TYPE TRANSCRIPTIONAL REGULATOR GALS"/>
    <property type="match status" value="1"/>
</dbReference>
<dbReference type="Pfam" id="PF13377">
    <property type="entry name" value="Peripla_BP_3"/>
    <property type="match status" value="1"/>
</dbReference>
<evidence type="ECO:0000313" key="8">
    <source>
        <dbReference type="Proteomes" id="UP000374630"/>
    </source>
</evidence>
<keyword evidence="1" id="KW-0805">Transcription regulation</keyword>
<evidence type="ECO:0000313" key="7">
    <source>
        <dbReference type="Proteomes" id="UP000345527"/>
    </source>
</evidence>
<dbReference type="OrthoDB" id="2854648at2"/>
<reference evidence="7 8" key="1">
    <citation type="journal article" date="2019" name="Syst. Appl. Microbiol.">
        <title>Characterization of Bifidobacterium species in feaces of the Egyptian fruit bat: Description of B. vespertilionis sp. nov. and B. rousetti sp. nov.</title>
        <authorList>
            <person name="Modesto M."/>
            <person name="Satti M."/>
            <person name="Watanabe K."/>
            <person name="Puglisi E."/>
            <person name="Morelli L."/>
            <person name="Huang C.-H."/>
            <person name="Liou J.-S."/>
            <person name="Miyashita M."/>
            <person name="Tamura T."/>
            <person name="Saito S."/>
            <person name="Mori K."/>
            <person name="Huang L."/>
            <person name="Sciavilla P."/>
            <person name="Sandri C."/>
            <person name="Spiezio C."/>
            <person name="Vitali F."/>
            <person name="Cavalieri D."/>
            <person name="Perpetuini G."/>
            <person name="Tofalo R."/>
            <person name="Bonetti A."/>
            <person name="Arita M."/>
            <person name="Mattarelli P."/>
        </authorList>
    </citation>
    <scope>NUCLEOTIDE SEQUENCE [LARGE SCALE GENOMIC DNA]</scope>
    <source>
        <strain evidence="5 8">RST16</strain>
        <strain evidence="6 7">RST8</strain>
    </source>
</reference>
<proteinExistence type="predicted"/>
<gene>
    <name evidence="6" type="ORF">EM848_02025</name>
    <name evidence="5" type="ORF">EMO90_04005</name>
</gene>
<dbReference type="InterPro" id="IPR000843">
    <property type="entry name" value="HTH_LacI"/>
</dbReference>
<dbReference type="Gene3D" id="3.40.50.2300">
    <property type="match status" value="2"/>
</dbReference>
<evidence type="ECO:0000313" key="6">
    <source>
        <dbReference type="EMBL" id="KAA8824273.1"/>
    </source>
</evidence>
<dbReference type="RefSeq" id="WP_150353346.1">
    <property type="nucleotide sequence ID" value="NZ_RZNZ01000004.1"/>
</dbReference>
<dbReference type="PANTHER" id="PTHR30146">
    <property type="entry name" value="LACI-RELATED TRANSCRIPTIONAL REPRESSOR"/>
    <property type="match status" value="1"/>
</dbReference>
<dbReference type="PROSITE" id="PS50932">
    <property type="entry name" value="HTH_LACI_2"/>
    <property type="match status" value="1"/>
</dbReference>
<dbReference type="GO" id="GO:0000976">
    <property type="term" value="F:transcription cis-regulatory region binding"/>
    <property type="evidence" value="ECO:0007669"/>
    <property type="project" value="TreeGrafter"/>
</dbReference>
<sequence length="350" mass="38009">MAGKRVTMAEVAKEAGVSIKTVSNAINGVGNVLPKTQKKVDAAVAKLGYRIDTAARYLKTRRHQTIGFAISGFDSPFYTQLLEGVIDEATAKGYTVTISTYNQLKGGAEELIREAPYSNADGWIVYASHPLSNEGEVLEGDYPIVQCGNYTAFGKADLITLDNRGSYRETTQLLIDRGCRRIAALCAPEGITRDTYHRQDAVRGAAVIDRLEGYIDALRGNGLPVDWSLIPNGRRWTMAGGASAVNDLLAAGEGDRPDAILCYNDSAALGALYQLQLRGVSVPGDVQVIGFDNIAESRYSSPSLTTVDPMWKDYAKLCVTRLLARINGDDSPYATIALHPRLVERDSTRR</sequence>
<dbReference type="GO" id="GO:0003700">
    <property type="term" value="F:DNA-binding transcription factor activity"/>
    <property type="evidence" value="ECO:0007669"/>
    <property type="project" value="TreeGrafter"/>
</dbReference>